<keyword evidence="9" id="KW-0472">Membrane</keyword>
<dbReference type="PANTHER" id="PTHR12663">
    <property type="entry name" value="ANDROGEN INDUCED INHIBITOR OF PROLIFERATION AS3 / PDS5-RELATED"/>
    <property type="match status" value="1"/>
</dbReference>
<reference evidence="10" key="1">
    <citation type="submission" date="2020-01" db="EMBL/GenBank/DDBJ databases">
        <authorList>
            <person name="Mishra B."/>
        </authorList>
    </citation>
    <scope>NUCLEOTIDE SEQUENCE [LARGE SCALE GENOMIC DNA]</scope>
</reference>
<dbReference type="InterPro" id="IPR039776">
    <property type="entry name" value="Pds5"/>
</dbReference>
<keyword evidence="3" id="KW-0227">DNA damage</keyword>
<dbReference type="Proteomes" id="UP000467841">
    <property type="component" value="Unassembled WGS sequence"/>
</dbReference>
<comment type="subcellular location">
    <subcellularLocation>
        <location evidence="1">Nucleus</location>
    </subcellularLocation>
</comment>
<evidence type="ECO:0000313" key="10">
    <source>
        <dbReference type="EMBL" id="CAA7024355.1"/>
    </source>
</evidence>
<evidence type="ECO:0000256" key="3">
    <source>
        <dbReference type="ARBA" id="ARBA00022763"/>
    </source>
</evidence>
<protein>
    <submittedName>
        <fullName evidence="10">Uncharacterized protein</fullName>
    </submittedName>
</protein>
<evidence type="ECO:0000256" key="9">
    <source>
        <dbReference type="SAM" id="Phobius"/>
    </source>
</evidence>
<keyword evidence="4" id="KW-0498">Mitosis</keyword>
<evidence type="ECO:0000256" key="4">
    <source>
        <dbReference type="ARBA" id="ARBA00022776"/>
    </source>
</evidence>
<keyword evidence="7" id="KW-0131">Cell cycle</keyword>
<sequence length="440" mass="49256">MAASYNDLEKKILDAGKKLLEPRPYSISSLLLFLDDLNLALRRVDQDHPVSTQEALSPLKNAFVSERLFNHSNVHVRVAVALCIIEVMRITAPDAPYDDDKMKEIFGLVVSTFEHLSNKSSPSYTNSVLILETVDLAKICLVMLDLGCDALLIEMFQHFLKTLRFTTGLLCAAYVLLYFIYFLYRDHHPMRVSSHMENIMTLVLEESEDIPPGLLSPILGHLKKDDKKIPQVSRKLAEQVLINCASKVKTYLNEAVKSSGVSLDKYSNVVASICDGTLNALKQNEVVVQQDTQEVAEESTPEQTGVLKRRLNQEHSEEADSSEESDPAETEAQTHKRARVESGSMMENTTVEAEPARVPQPCSATHQLAKVKQSIVDTITSVRQFRSELETKEQSLVDTLTSVQQFRSELKKKEDTLEASLLEVDILGEKILGINKILNS</sequence>
<accession>A0A6D2I6Z1</accession>
<feature type="compositionally biased region" description="Acidic residues" evidence="8">
    <location>
        <begin position="319"/>
        <end position="329"/>
    </location>
</feature>
<gene>
    <name evidence="10" type="ORF">MERR_LOCUS11590</name>
</gene>
<dbReference type="GO" id="GO:0051301">
    <property type="term" value="P:cell division"/>
    <property type="evidence" value="ECO:0007669"/>
    <property type="project" value="UniProtKB-KW"/>
</dbReference>
<dbReference type="OrthoDB" id="200660at2759"/>
<keyword evidence="9" id="KW-1133">Transmembrane helix</keyword>
<dbReference type="GO" id="GO:0005634">
    <property type="term" value="C:nucleus"/>
    <property type="evidence" value="ECO:0007669"/>
    <property type="project" value="UniProtKB-SubCell"/>
</dbReference>
<evidence type="ECO:0000256" key="2">
    <source>
        <dbReference type="ARBA" id="ARBA00022618"/>
    </source>
</evidence>
<keyword evidence="6" id="KW-0539">Nucleus</keyword>
<dbReference type="GO" id="GO:0006281">
    <property type="term" value="P:DNA repair"/>
    <property type="evidence" value="ECO:0007669"/>
    <property type="project" value="UniProtKB-KW"/>
</dbReference>
<dbReference type="SUPFAM" id="SSF48371">
    <property type="entry name" value="ARM repeat"/>
    <property type="match status" value="1"/>
</dbReference>
<evidence type="ECO:0000313" key="11">
    <source>
        <dbReference type="Proteomes" id="UP000467841"/>
    </source>
</evidence>
<dbReference type="GO" id="GO:0035825">
    <property type="term" value="P:homologous recombination"/>
    <property type="evidence" value="ECO:0007669"/>
    <property type="project" value="UniProtKB-ARBA"/>
</dbReference>
<keyword evidence="9" id="KW-0812">Transmembrane</keyword>
<comment type="caution">
    <text evidence="10">The sequence shown here is derived from an EMBL/GenBank/DDBJ whole genome shotgun (WGS) entry which is preliminary data.</text>
</comment>
<feature type="region of interest" description="Disordered" evidence="8">
    <location>
        <begin position="292"/>
        <end position="343"/>
    </location>
</feature>
<dbReference type="GO" id="GO:0007064">
    <property type="term" value="P:mitotic sister chromatid cohesion"/>
    <property type="evidence" value="ECO:0007669"/>
    <property type="project" value="InterPro"/>
</dbReference>
<keyword evidence="11" id="KW-1185">Reference proteome</keyword>
<evidence type="ECO:0000256" key="1">
    <source>
        <dbReference type="ARBA" id="ARBA00004123"/>
    </source>
</evidence>
<keyword evidence="5" id="KW-0234">DNA repair</keyword>
<proteinExistence type="predicted"/>
<dbReference type="AlphaFoldDB" id="A0A6D2I6Z1"/>
<dbReference type="GO" id="GO:0000785">
    <property type="term" value="C:chromatin"/>
    <property type="evidence" value="ECO:0007669"/>
    <property type="project" value="TreeGrafter"/>
</dbReference>
<keyword evidence="2" id="KW-0132">Cell division</keyword>
<evidence type="ECO:0000256" key="8">
    <source>
        <dbReference type="SAM" id="MobiDB-lite"/>
    </source>
</evidence>
<evidence type="ECO:0000256" key="7">
    <source>
        <dbReference type="ARBA" id="ARBA00023306"/>
    </source>
</evidence>
<dbReference type="InterPro" id="IPR016024">
    <property type="entry name" value="ARM-type_fold"/>
</dbReference>
<name>A0A6D2I6Z1_9BRAS</name>
<dbReference type="EMBL" id="CACVBM020000888">
    <property type="protein sequence ID" value="CAA7024355.1"/>
    <property type="molecule type" value="Genomic_DNA"/>
</dbReference>
<evidence type="ECO:0000256" key="6">
    <source>
        <dbReference type="ARBA" id="ARBA00023242"/>
    </source>
</evidence>
<dbReference type="PANTHER" id="PTHR12663:SF36">
    <property type="entry name" value="TUDOR DOMAIN-CONTAINING PROTEIN"/>
    <property type="match status" value="1"/>
</dbReference>
<organism evidence="10 11">
    <name type="scientific">Microthlaspi erraticum</name>
    <dbReference type="NCBI Taxonomy" id="1685480"/>
    <lineage>
        <taxon>Eukaryota</taxon>
        <taxon>Viridiplantae</taxon>
        <taxon>Streptophyta</taxon>
        <taxon>Embryophyta</taxon>
        <taxon>Tracheophyta</taxon>
        <taxon>Spermatophyta</taxon>
        <taxon>Magnoliopsida</taxon>
        <taxon>eudicotyledons</taxon>
        <taxon>Gunneridae</taxon>
        <taxon>Pentapetalae</taxon>
        <taxon>rosids</taxon>
        <taxon>malvids</taxon>
        <taxon>Brassicales</taxon>
        <taxon>Brassicaceae</taxon>
        <taxon>Coluteocarpeae</taxon>
        <taxon>Microthlaspi</taxon>
    </lineage>
</organism>
<dbReference type="Pfam" id="PF20168">
    <property type="entry name" value="PDS5"/>
    <property type="match status" value="1"/>
</dbReference>
<evidence type="ECO:0000256" key="5">
    <source>
        <dbReference type="ARBA" id="ARBA00023204"/>
    </source>
</evidence>
<feature type="transmembrane region" description="Helical" evidence="9">
    <location>
        <begin position="165"/>
        <end position="184"/>
    </location>
</feature>